<dbReference type="Proteomes" id="UP001162131">
    <property type="component" value="Unassembled WGS sequence"/>
</dbReference>
<feature type="compositionally biased region" description="Polar residues" evidence="1">
    <location>
        <begin position="73"/>
        <end position="84"/>
    </location>
</feature>
<dbReference type="EMBL" id="CAJZBQ010000018">
    <property type="protein sequence ID" value="CAG9317763.1"/>
    <property type="molecule type" value="Genomic_DNA"/>
</dbReference>
<proteinExistence type="predicted"/>
<dbReference type="AlphaFoldDB" id="A0AAU9IVU0"/>
<keyword evidence="3" id="KW-1185">Reference proteome</keyword>
<feature type="region of interest" description="Disordered" evidence="1">
    <location>
        <begin position="73"/>
        <end position="94"/>
    </location>
</feature>
<evidence type="ECO:0000313" key="3">
    <source>
        <dbReference type="Proteomes" id="UP001162131"/>
    </source>
</evidence>
<evidence type="ECO:0000256" key="1">
    <source>
        <dbReference type="SAM" id="MobiDB-lite"/>
    </source>
</evidence>
<accession>A0AAU9IVU0</accession>
<evidence type="ECO:0008006" key="4">
    <source>
        <dbReference type="Google" id="ProtNLM"/>
    </source>
</evidence>
<feature type="compositionally biased region" description="Polar residues" evidence="1">
    <location>
        <begin position="26"/>
        <end position="58"/>
    </location>
</feature>
<gene>
    <name evidence="2" type="ORF">BSTOLATCC_MIC19005</name>
</gene>
<feature type="region of interest" description="Disordered" evidence="1">
    <location>
        <begin position="1"/>
        <end position="58"/>
    </location>
</feature>
<reference evidence="2" key="1">
    <citation type="submission" date="2021-09" db="EMBL/GenBank/DDBJ databases">
        <authorList>
            <consortium name="AG Swart"/>
            <person name="Singh M."/>
            <person name="Singh A."/>
            <person name="Seah K."/>
            <person name="Emmerich C."/>
        </authorList>
    </citation>
    <scope>NUCLEOTIDE SEQUENCE</scope>
    <source>
        <strain evidence="2">ATCC30299</strain>
    </source>
</reference>
<comment type="caution">
    <text evidence="2">The sequence shown here is derived from an EMBL/GenBank/DDBJ whole genome shotgun (WGS) entry which is preliminary data.</text>
</comment>
<evidence type="ECO:0000313" key="2">
    <source>
        <dbReference type="EMBL" id="CAG9317763.1"/>
    </source>
</evidence>
<sequence length="175" mass="19741">MDSNSKSSLKKGHDTHYARYPMKKPSTPTLLHTFSSRNSLTKKPGKTGNNENNFLSRQTPDSFIWDDRALKTAPSSPSKLLASQSERELDSALKKPMLRRPQVFSSNNSNRKLFMNESLHVTGFELKNIEDCGASVDIPSDLNSSLSFGSYNTKILNYRLFSNPTKERIITKPKN</sequence>
<organism evidence="2 3">
    <name type="scientific">Blepharisma stoltei</name>
    <dbReference type="NCBI Taxonomy" id="1481888"/>
    <lineage>
        <taxon>Eukaryota</taxon>
        <taxon>Sar</taxon>
        <taxon>Alveolata</taxon>
        <taxon>Ciliophora</taxon>
        <taxon>Postciliodesmatophora</taxon>
        <taxon>Heterotrichea</taxon>
        <taxon>Heterotrichida</taxon>
        <taxon>Blepharismidae</taxon>
        <taxon>Blepharisma</taxon>
    </lineage>
</organism>
<name>A0AAU9IVU0_9CILI</name>
<protein>
    <recommendedName>
        <fullName evidence="4">Exophilin 5</fullName>
    </recommendedName>
</protein>